<protein>
    <submittedName>
        <fullName evidence="1">Uncharacterized protein</fullName>
    </submittedName>
</protein>
<name>A0A0F9FRY8_9ZZZZ</name>
<dbReference type="AlphaFoldDB" id="A0A0F9FRY8"/>
<comment type="caution">
    <text evidence="1">The sequence shown here is derived from an EMBL/GenBank/DDBJ whole genome shotgun (WGS) entry which is preliminary data.</text>
</comment>
<proteinExistence type="predicted"/>
<accession>A0A0F9FRY8</accession>
<reference evidence="1" key="1">
    <citation type="journal article" date="2015" name="Nature">
        <title>Complex archaea that bridge the gap between prokaryotes and eukaryotes.</title>
        <authorList>
            <person name="Spang A."/>
            <person name="Saw J.H."/>
            <person name="Jorgensen S.L."/>
            <person name="Zaremba-Niedzwiedzka K."/>
            <person name="Martijn J."/>
            <person name="Lind A.E."/>
            <person name="van Eijk R."/>
            <person name="Schleper C."/>
            <person name="Guy L."/>
            <person name="Ettema T.J."/>
        </authorList>
    </citation>
    <scope>NUCLEOTIDE SEQUENCE</scope>
</reference>
<evidence type="ECO:0000313" key="1">
    <source>
        <dbReference type="EMBL" id="KKL60160.1"/>
    </source>
</evidence>
<dbReference type="EMBL" id="LAZR01029245">
    <property type="protein sequence ID" value="KKL60160.1"/>
    <property type="molecule type" value="Genomic_DNA"/>
</dbReference>
<organism evidence="1">
    <name type="scientific">marine sediment metagenome</name>
    <dbReference type="NCBI Taxonomy" id="412755"/>
    <lineage>
        <taxon>unclassified sequences</taxon>
        <taxon>metagenomes</taxon>
        <taxon>ecological metagenomes</taxon>
    </lineage>
</organism>
<gene>
    <name evidence="1" type="ORF">LCGC14_2208130</name>
</gene>
<sequence length="94" mass="10093">MAGGQYKTASITAQNTFTDSLGLHGSFNISISGTWTATVTVQRSFDSGITWLDVESFTANTEQYGFEPEDGVLYRAGVKTGNFTSGTVVLRISQ</sequence>